<sequence>MRMLLYSFRWFFVIKTIHCAYIKYTEISGPFEVTGDIRPSKGSLVANDQECVKLAFESNVTSGYIIKNDYDILTCMLFKYLASYSNKGDLNPKKRFFMADLRQSDQCSTEKTTVQDLLSDMTKCDKMICDDLKELANFSSTQKAVTYKRPFCETGQFGFNRITHRCLYAYPFQQLHVGTNPEDRFKSECTGKSLDTTSISSKDANDELAFTLGVTTQLIGLYIPKKEAWAEDKFEWEDGSKFAYQNWAEGYPKKVITDSKMVFLHGDKVSGVAGQWTNGFNEHVKAALDIGVAGVLCSKTRT</sequence>
<accession>A0A4V5ZYJ0</accession>
<dbReference type="InterPro" id="IPR016186">
    <property type="entry name" value="C-type_lectin-like/link_sf"/>
</dbReference>
<feature type="signal peptide" evidence="1">
    <location>
        <begin position="1"/>
        <end position="19"/>
    </location>
</feature>
<protein>
    <recommendedName>
        <fullName evidence="2">C-type lectin domain-containing protein</fullName>
    </recommendedName>
</protein>
<dbReference type="InterPro" id="IPR016187">
    <property type="entry name" value="CTDL_fold"/>
</dbReference>
<dbReference type="EMBL" id="AZBU02000010">
    <property type="protein sequence ID" value="TKR63575.1"/>
    <property type="molecule type" value="Genomic_DNA"/>
</dbReference>
<proteinExistence type="predicted"/>
<keyword evidence="1" id="KW-0732">Signal</keyword>
<evidence type="ECO:0000313" key="4">
    <source>
        <dbReference type="Proteomes" id="UP000298663"/>
    </source>
</evidence>
<feature type="chain" id="PRO_5020811553" description="C-type lectin domain-containing protein" evidence="1">
    <location>
        <begin position="20"/>
        <end position="302"/>
    </location>
</feature>
<dbReference type="Gene3D" id="3.10.100.10">
    <property type="entry name" value="Mannose-Binding Protein A, subunit A"/>
    <property type="match status" value="1"/>
</dbReference>
<evidence type="ECO:0000256" key="1">
    <source>
        <dbReference type="SAM" id="SignalP"/>
    </source>
</evidence>
<dbReference type="Proteomes" id="UP000298663">
    <property type="component" value="Unassembled WGS sequence"/>
</dbReference>
<organism evidence="3 4">
    <name type="scientific">Steinernema carpocapsae</name>
    <name type="common">Entomopathogenic nematode</name>
    <dbReference type="NCBI Taxonomy" id="34508"/>
    <lineage>
        <taxon>Eukaryota</taxon>
        <taxon>Metazoa</taxon>
        <taxon>Ecdysozoa</taxon>
        <taxon>Nematoda</taxon>
        <taxon>Chromadorea</taxon>
        <taxon>Rhabditida</taxon>
        <taxon>Tylenchina</taxon>
        <taxon>Panagrolaimomorpha</taxon>
        <taxon>Strongyloidoidea</taxon>
        <taxon>Steinernematidae</taxon>
        <taxon>Steinernema</taxon>
    </lineage>
</organism>
<feature type="domain" description="C-type lectin" evidence="2">
    <location>
        <begin position="189"/>
        <end position="278"/>
    </location>
</feature>
<dbReference type="AlphaFoldDB" id="A0A4V5ZYJ0"/>
<comment type="caution">
    <text evidence="3">The sequence shown here is derived from an EMBL/GenBank/DDBJ whole genome shotgun (WGS) entry which is preliminary data.</text>
</comment>
<dbReference type="PROSITE" id="PS50041">
    <property type="entry name" value="C_TYPE_LECTIN_2"/>
    <property type="match status" value="1"/>
</dbReference>
<dbReference type="SUPFAM" id="SSF56436">
    <property type="entry name" value="C-type lectin-like"/>
    <property type="match status" value="1"/>
</dbReference>
<gene>
    <name evidence="3" type="ORF">L596_027387</name>
</gene>
<name>A0A4V5ZYJ0_STECR</name>
<evidence type="ECO:0000313" key="3">
    <source>
        <dbReference type="EMBL" id="TKR63575.1"/>
    </source>
</evidence>
<evidence type="ECO:0000259" key="2">
    <source>
        <dbReference type="PROSITE" id="PS50041"/>
    </source>
</evidence>
<reference evidence="3 4" key="2">
    <citation type="journal article" date="2019" name="G3 (Bethesda)">
        <title>Hybrid Assembly of the Genome of the Entomopathogenic Nematode Steinernema carpocapsae Identifies the X-Chromosome.</title>
        <authorList>
            <person name="Serra L."/>
            <person name="Macchietto M."/>
            <person name="Macias-Munoz A."/>
            <person name="McGill C.J."/>
            <person name="Rodriguez I.M."/>
            <person name="Rodriguez B."/>
            <person name="Murad R."/>
            <person name="Mortazavi A."/>
        </authorList>
    </citation>
    <scope>NUCLEOTIDE SEQUENCE [LARGE SCALE GENOMIC DNA]</scope>
    <source>
        <strain evidence="3 4">ALL</strain>
    </source>
</reference>
<reference evidence="3 4" key="1">
    <citation type="journal article" date="2015" name="Genome Biol.">
        <title>Comparative genomics of Steinernema reveals deeply conserved gene regulatory networks.</title>
        <authorList>
            <person name="Dillman A.R."/>
            <person name="Macchietto M."/>
            <person name="Porter C.F."/>
            <person name="Rogers A."/>
            <person name="Williams B."/>
            <person name="Antoshechkin I."/>
            <person name="Lee M.M."/>
            <person name="Goodwin Z."/>
            <person name="Lu X."/>
            <person name="Lewis E.E."/>
            <person name="Goodrich-Blair H."/>
            <person name="Stock S.P."/>
            <person name="Adams B.J."/>
            <person name="Sternberg P.W."/>
            <person name="Mortazavi A."/>
        </authorList>
    </citation>
    <scope>NUCLEOTIDE SEQUENCE [LARGE SCALE GENOMIC DNA]</scope>
    <source>
        <strain evidence="3 4">ALL</strain>
    </source>
</reference>
<keyword evidence="4" id="KW-1185">Reference proteome</keyword>
<dbReference type="CDD" id="cd00037">
    <property type="entry name" value="CLECT"/>
    <property type="match status" value="1"/>
</dbReference>
<dbReference type="InterPro" id="IPR001304">
    <property type="entry name" value="C-type_lectin-like"/>
</dbReference>